<accession>A0A0W0SCG8</accession>
<evidence type="ECO:0000313" key="3">
    <source>
        <dbReference type="EMBL" id="KTC81095.1"/>
    </source>
</evidence>
<sequence length="73" mass="8346">MSFIKRLLGNYMNRHHGQNGSSYQNGYRNSHHKQKNYENSYMSRNESQGVVCTRCQTPNVPGTRFCGQCGSSI</sequence>
<evidence type="ECO:0000313" key="4">
    <source>
        <dbReference type="Proteomes" id="UP000054921"/>
    </source>
</evidence>
<proteinExistence type="predicted"/>
<reference evidence="3 4" key="1">
    <citation type="submission" date="2015-11" db="EMBL/GenBank/DDBJ databases">
        <title>Genomic analysis of 38 Legionella species identifies large and diverse effector repertoires.</title>
        <authorList>
            <person name="Burstein D."/>
            <person name="Amaro F."/>
            <person name="Zusman T."/>
            <person name="Lifshitz Z."/>
            <person name="Cohen O."/>
            <person name="Gilbert J.A."/>
            <person name="Pupko T."/>
            <person name="Shuman H.A."/>
            <person name="Segal G."/>
        </authorList>
    </citation>
    <scope>NUCLEOTIDE SEQUENCE [LARGE SCALE GENOMIC DNA]</scope>
    <source>
        <strain evidence="3 4">ORW</strain>
    </source>
</reference>
<evidence type="ECO:0000256" key="1">
    <source>
        <dbReference type="SAM" id="MobiDB-lite"/>
    </source>
</evidence>
<protein>
    <recommendedName>
        <fullName evidence="2">Zinc-ribbon domain-containing protein</fullName>
    </recommendedName>
</protein>
<dbReference type="Proteomes" id="UP000054921">
    <property type="component" value="Unassembled WGS sequence"/>
</dbReference>
<organism evidence="3 4">
    <name type="scientific">Legionella cherrii</name>
    <dbReference type="NCBI Taxonomy" id="28084"/>
    <lineage>
        <taxon>Bacteria</taxon>
        <taxon>Pseudomonadati</taxon>
        <taxon>Pseudomonadota</taxon>
        <taxon>Gammaproteobacteria</taxon>
        <taxon>Legionellales</taxon>
        <taxon>Legionellaceae</taxon>
        <taxon>Legionella</taxon>
    </lineage>
</organism>
<dbReference type="STRING" id="28084.Lche_3115"/>
<evidence type="ECO:0000259" key="2">
    <source>
        <dbReference type="Pfam" id="PF13240"/>
    </source>
</evidence>
<gene>
    <name evidence="3" type="ORF">Lche_3115</name>
</gene>
<dbReference type="AlphaFoldDB" id="A0A0W0SCG8"/>
<comment type="caution">
    <text evidence="3">The sequence shown here is derived from an EMBL/GenBank/DDBJ whole genome shotgun (WGS) entry which is preliminary data.</text>
</comment>
<dbReference type="EMBL" id="LNXW01000013">
    <property type="protein sequence ID" value="KTC81095.1"/>
    <property type="molecule type" value="Genomic_DNA"/>
</dbReference>
<name>A0A0W0SCG8_9GAMM</name>
<dbReference type="Pfam" id="PF13240">
    <property type="entry name" value="Zn_Ribbon_1"/>
    <property type="match status" value="1"/>
</dbReference>
<feature type="compositionally biased region" description="Polar residues" evidence="1">
    <location>
        <begin position="18"/>
        <end position="28"/>
    </location>
</feature>
<feature type="region of interest" description="Disordered" evidence="1">
    <location>
        <begin position="12"/>
        <end position="32"/>
    </location>
</feature>
<dbReference type="PATRIC" id="fig|28084.5.peg.3381"/>
<feature type="domain" description="Zinc-ribbon" evidence="2">
    <location>
        <begin position="52"/>
        <end position="72"/>
    </location>
</feature>
<dbReference type="InterPro" id="IPR026870">
    <property type="entry name" value="Zinc_ribbon_dom"/>
</dbReference>